<dbReference type="Proteomes" id="UP001631969">
    <property type="component" value="Unassembled WGS sequence"/>
</dbReference>
<keyword evidence="2" id="KW-1185">Reference proteome</keyword>
<proteinExistence type="predicted"/>
<gene>
    <name evidence="1" type="ORF">ACI1P1_15360</name>
</gene>
<accession>A0ACC7P2Z2</accession>
<evidence type="ECO:0000313" key="2">
    <source>
        <dbReference type="Proteomes" id="UP001631969"/>
    </source>
</evidence>
<organism evidence="1 2">
    <name type="scientific">Paenibacillus mesotrionivorans</name>
    <dbReference type="NCBI Taxonomy" id="3160968"/>
    <lineage>
        <taxon>Bacteria</taxon>
        <taxon>Bacillati</taxon>
        <taxon>Bacillota</taxon>
        <taxon>Bacilli</taxon>
        <taxon>Bacillales</taxon>
        <taxon>Paenibacillaceae</taxon>
        <taxon>Paenibacillus</taxon>
    </lineage>
</organism>
<evidence type="ECO:0000313" key="1">
    <source>
        <dbReference type="EMBL" id="MFM9329672.1"/>
    </source>
</evidence>
<sequence length="51" mass="5873">MDKKNFSLPKTAKRLPIVKAQDVEFSMDEADAEDLEAMERAEAAEKRQNEF</sequence>
<protein>
    <submittedName>
        <fullName evidence="1">YfhD family protein</fullName>
    </submittedName>
</protein>
<name>A0ACC7P2Z2_9BACL</name>
<reference evidence="1" key="1">
    <citation type="submission" date="2024-12" db="EMBL/GenBank/DDBJ databases">
        <authorList>
            <person name="Wu N."/>
        </authorList>
    </citation>
    <scope>NUCLEOTIDE SEQUENCE</scope>
    <source>
        <strain evidence="1">P15</strain>
    </source>
</reference>
<dbReference type="EMBL" id="JBJURJ010000009">
    <property type="protein sequence ID" value="MFM9329672.1"/>
    <property type="molecule type" value="Genomic_DNA"/>
</dbReference>
<comment type="caution">
    <text evidence="1">The sequence shown here is derived from an EMBL/GenBank/DDBJ whole genome shotgun (WGS) entry which is preliminary data.</text>
</comment>